<comment type="catalytic activity">
    <reaction evidence="9 10">
        <text>propanoyl-CoA + phosphate = propanoyl phosphate + CoA</text>
        <dbReference type="Rhea" id="RHEA:28046"/>
        <dbReference type="ChEBI" id="CHEBI:43474"/>
        <dbReference type="ChEBI" id="CHEBI:57287"/>
        <dbReference type="ChEBI" id="CHEBI:57392"/>
        <dbReference type="ChEBI" id="CHEBI:58933"/>
        <dbReference type="EC" id="2.3.1.222"/>
    </reaction>
</comment>
<evidence type="ECO:0000256" key="9">
    <source>
        <dbReference type="ARBA" id="ARBA00047589"/>
    </source>
</evidence>
<dbReference type="GO" id="GO:0016747">
    <property type="term" value="F:acyltransferase activity, transferring groups other than amino-acyl groups"/>
    <property type="evidence" value="ECO:0007669"/>
    <property type="project" value="InterPro"/>
</dbReference>
<evidence type="ECO:0000256" key="8">
    <source>
        <dbReference type="ARBA" id="ARBA00023315"/>
    </source>
</evidence>
<keyword evidence="8 10" id="KW-0012">Acyltransferase</keyword>
<comment type="caution">
    <text evidence="11">The sequence shown here is derived from an EMBL/GenBank/DDBJ whole genome shotgun (WGS) entry which is preliminary data.</text>
</comment>
<comment type="similarity">
    <text evidence="2 10">Belongs to the PduL family.</text>
</comment>
<accession>A0A923E5R5</accession>
<dbReference type="EMBL" id="JAAZWO010000003">
    <property type="protein sequence ID" value="MBC2396868.1"/>
    <property type="molecule type" value="Genomic_DNA"/>
</dbReference>
<evidence type="ECO:0000313" key="12">
    <source>
        <dbReference type="Proteomes" id="UP000563151"/>
    </source>
</evidence>
<keyword evidence="7" id="KW-0862">Zinc</keyword>
<keyword evidence="5 10" id="KW-0808">Transferase</keyword>
<keyword evidence="6" id="KW-0479">Metal-binding</keyword>
<evidence type="ECO:0000256" key="6">
    <source>
        <dbReference type="ARBA" id="ARBA00022723"/>
    </source>
</evidence>
<evidence type="ECO:0000256" key="7">
    <source>
        <dbReference type="ARBA" id="ARBA00022833"/>
    </source>
</evidence>
<evidence type="ECO:0000256" key="5">
    <source>
        <dbReference type="ARBA" id="ARBA00022679"/>
    </source>
</evidence>
<evidence type="ECO:0000256" key="10">
    <source>
        <dbReference type="PIRNR" id="PIRNR010130"/>
    </source>
</evidence>
<dbReference type="AlphaFoldDB" id="A0A923E5R5"/>
<evidence type="ECO:0000256" key="3">
    <source>
        <dbReference type="ARBA" id="ARBA00012206"/>
    </source>
</evidence>
<comment type="function">
    <text evidence="10">Involved in 1,2-propanediol (1,2-PD) degradation by catalyzing the conversion of propanoyl-CoA to propanoyl-phosphate.</text>
</comment>
<reference evidence="11 12" key="1">
    <citation type="submission" date="2020-04" db="EMBL/GenBank/DDBJ databases">
        <title>Genomic insights into acetone-butanol-ethanol (ABE) fermentation by sequencing solventogenic clostridia strains.</title>
        <authorList>
            <person name="Brown S."/>
        </authorList>
    </citation>
    <scope>NUCLEOTIDE SEQUENCE [LARGE SCALE GENOMIC DNA]</scope>
    <source>
        <strain evidence="11 12">DJ011</strain>
    </source>
</reference>
<dbReference type="Proteomes" id="UP000563151">
    <property type="component" value="Unassembled WGS sequence"/>
</dbReference>
<dbReference type="NCBIfam" id="NF011652">
    <property type="entry name" value="PRK15070.1"/>
    <property type="match status" value="1"/>
</dbReference>
<dbReference type="GO" id="GO:0046872">
    <property type="term" value="F:metal ion binding"/>
    <property type="evidence" value="ECO:0007669"/>
    <property type="project" value="UniProtKB-KW"/>
</dbReference>
<dbReference type="PANTHER" id="PTHR39453">
    <property type="entry name" value="PHOSPHATE PROPANOYLTRANSFERASE"/>
    <property type="match status" value="1"/>
</dbReference>
<dbReference type="RefSeq" id="WP_035146242.1">
    <property type="nucleotide sequence ID" value="NZ_JAAZWO010000003.1"/>
</dbReference>
<comment type="cofactor">
    <cofactor evidence="1">
        <name>Zn(2+)</name>
        <dbReference type="ChEBI" id="CHEBI:29105"/>
    </cofactor>
</comment>
<keyword evidence="12" id="KW-1185">Reference proteome</keyword>
<evidence type="ECO:0000256" key="2">
    <source>
        <dbReference type="ARBA" id="ARBA00007342"/>
    </source>
</evidence>
<evidence type="ECO:0000313" key="11">
    <source>
        <dbReference type="EMBL" id="MBC2396868.1"/>
    </source>
</evidence>
<evidence type="ECO:0000256" key="1">
    <source>
        <dbReference type="ARBA" id="ARBA00001947"/>
    </source>
</evidence>
<protein>
    <recommendedName>
        <fullName evidence="4 10">Phosphate propanoyltransferase</fullName>
        <ecNumber evidence="3 10">2.3.1.222</ecNumber>
    </recommendedName>
</protein>
<gene>
    <name evidence="11" type="ORF">HGG79_03600</name>
</gene>
<dbReference type="PANTHER" id="PTHR39453:SF1">
    <property type="entry name" value="PHOSPHATE PROPANOYLTRANSFERASE"/>
    <property type="match status" value="1"/>
</dbReference>
<proteinExistence type="inferred from homology"/>
<dbReference type="InterPro" id="IPR008300">
    <property type="entry name" value="PTAC"/>
</dbReference>
<evidence type="ECO:0000256" key="4">
    <source>
        <dbReference type="ARBA" id="ARBA00020837"/>
    </source>
</evidence>
<name>A0A923E5R5_CLOTT</name>
<dbReference type="EC" id="2.3.1.222" evidence="3 10"/>
<sequence length="208" mass="23427">MTSIDLKPIVEEVVKKIKEKSMIEVEASGRHVHLSKDDLYSLFGEGYELNVKKELSQPGQFQSSEKVMLVGKKGVIKDVSILGPVRNKTQVEISKTDALILGINPTVRDSGDIENSEGIILLSQKGFLQIKEGVIIAKRHIHMTPEDSKYFKVQDKEIVKVKIYGERPLIFEDVLVRVSDNYKLNMHIDYDEANACGYIKGVKAEIIK</sequence>
<dbReference type="PIRSF" id="PIRSF010130">
    <property type="entry name" value="PduL"/>
    <property type="match status" value="1"/>
</dbReference>
<comment type="pathway">
    <text evidence="10">Polyol metabolism; 1,2-propanediol degradation.</text>
</comment>
<dbReference type="Pfam" id="PF06130">
    <property type="entry name" value="PTAC"/>
    <property type="match status" value="1"/>
</dbReference>
<organism evidence="11 12">
    <name type="scientific">Clostridium tetanomorphum</name>
    <dbReference type="NCBI Taxonomy" id="1553"/>
    <lineage>
        <taxon>Bacteria</taxon>
        <taxon>Bacillati</taxon>
        <taxon>Bacillota</taxon>
        <taxon>Clostridia</taxon>
        <taxon>Eubacteriales</taxon>
        <taxon>Clostridiaceae</taxon>
        <taxon>Clostridium</taxon>
    </lineage>
</organism>